<proteinExistence type="inferred from homology"/>
<dbReference type="SUPFAM" id="SSF54427">
    <property type="entry name" value="NTF2-like"/>
    <property type="match status" value="1"/>
</dbReference>
<feature type="region of interest" description="Disordered" evidence="7">
    <location>
        <begin position="297"/>
        <end position="354"/>
    </location>
</feature>
<organism evidence="9">
    <name type="scientific">Amorphochlora amoebiformis</name>
    <dbReference type="NCBI Taxonomy" id="1561963"/>
    <lineage>
        <taxon>Eukaryota</taxon>
        <taxon>Sar</taxon>
        <taxon>Rhizaria</taxon>
        <taxon>Cercozoa</taxon>
        <taxon>Chlorarachniophyceae</taxon>
        <taxon>Amorphochlora</taxon>
    </lineage>
</organism>
<dbReference type="PANTHER" id="PTHR10721:SF1">
    <property type="entry name" value="MITOCHONDRIAL IMPORT INNER MEMBRANE TRANSLOCASE SUBUNIT TIM44"/>
    <property type="match status" value="1"/>
</dbReference>
<dbReference type="GO" id="GO:0051087">
    <property type="term" value="F:protein-folding chaperone binding"/>
    <property type="evidence" value="ECO:0007669"/>
    <property type="project" value="TreeGrafter"/>
</dbReference>
<evidence type="ECO:0000259" key="8">
    <source>
        <dbReference type="SMART" id="SM00978"/>
    </source>
</evidence>
<dbReference type="AlphaFoldDB" id="A0A7S0H3C7"/>
<dbReference type="InterPro" id="IPR039544">
    <property type="entry name" value="Tim44-like"/>
</dbReference>
<dbReference type="Gene3D" id="3.10.450.240">
    <property type="match status" value="1"/>
</dbReference>
<dbReference type="GO" id="GO:0005743">
    <property type="term" value="C:mitochondrial inner membrane"/>
    <property type="evidence" value="ECO:0007669"/>
    <property type="project" value="UniProtKB-SubCell"/>
</dbReference>
<dbReference type="InterPro" id="IPR032710">
    <property type="entry name" value="NTF2-like_dom_sf"/>
</dbReference>
<feature type="compositionally biased region" description="Basic and acidic residues" evidence="7">
    <location>
        <begin position="313"/>
        <end position="327"/>
    </location>
</feature>
<evidence type="ECO:0000256" key="1">
    <source>
        <dbReference type="ARBA" id="ARBA00004273"/>
    </source>
</evidence>
<protein>
    <recommendedName>
        <fullName evidence="8">Tim44-like domain-containing protein</fullName>
    </recommendedName>
</protein>
<evidence type="ECO:0000313" key="9">
    <source>
        <dbReference type="EMBL" id="CAD8453141.1"/>
    </source>
</evidence>
<keyword evidence="3" id="KW-0999">Mitochondrion inner membrane</keyword>
<dbReference type="Pfam" id="PF04280">
    <property type="entry name" value="Tim44"/>
    <property type="match status" value="1"/>
</dbReference>
<dbReference type="EMBL" id="HBEM01017649">
    <property type="protein sequence ID" value="CAD8453141.1"/>
    <property type="molecule type" value="Transcribed_RNA"/>
</dbReference>
<keyword evidence="6" id="KW-0472">Membrane</keyword>
<evidence type="ECO:0000256" key="2">
    <source>
        <dbReference type="ARBA" id="ARBA00009597"/>
    </source>
</evidence>
<reference evidence="9" key="1">
    <citation type="submission" date="2021-01" db="EMBL/GenBank/DDBJ databases">
        <authorList>
            <person name="Corre E."/>
            <person name="Pelletier E."/>
            <person name="Niang G."/>
            <person name="Scheremetjew M."/>
            <person name="Finn R."/>
            <person name="Kale V."/>
            <person name="Holt S."/>
            <person name="Cochrane G."/>
            <person name="Meng A."/>
            <person name="Brown T."/>
            <person name="Cohen L."/>
        </authorList>
    </citation>
    <scope>NUCLEOTIDE SEQUENCE</scope>
    <source>
        <strain evidence="9">CCMP2058</strain>
    </source>
</reference>
<dbReference type="PANTHER" id="PTHR10721">
    <property type="entry name" value="MITOCHONDRIAL IMPORT INNER MEMBRANE TRANSLOCASE SUBUNIT TIM44"/>
    <property type="match status" value="1"/>
</dbReference>
<comment type="subcellular location">
    <subcellularLocation>
        <location evidence="1">Mitochondrion inner membrane</location>
    </subcellularLocation>
</comment>
<evidence type="ECO:0000256" key="7">
    <source>
        <dbReference type="SAM" id="MobiDB-lite"/>
    </source>
</evidence>
<dbReference type="InterPro" id="IPR011992">
    <property type="entry name" value="EF-hand-dom_pair"/>
</dbReference>
<keyword evidence="4" id="KW-0809">Transit peptide</keyword>
<evidence type="ECO:0000256" key="3">
    <source>
        <dbReference type="ARBA" id="ARBA00022792"/>
    </source>
</evidence>
<evidence type="ECO:0000256" key="5">
    <source>
        <dbReference type="ARBA" id="ARBA00023128"/>
    </source>
</evidence>
<dbReference type="SMART" id="SM00978">
    <property type="entry name" value="Tim44"/>
    <property type="match status" value="1"/>
</dbReference>
<feature type="compositionally biased region" description="Basic and acidic residues" evidence="7">
    <location>
        <begin position="335"/>
        <end position="344"/>
    </location>
</feature>
<comment type="similarity">
    <text evidence="2">Belongs to the Tim44 family.</text>
</comment>
<feature type="domain" description="Tim44-like" evidence="8">
    <location>
        <begin position="451"/>
        <end position="598"/>
    </location>
</feature>
<dbReference type="InterPro" id="IPR007379">
    <property type="entry name" value="Tim44-like_dom"/>
</dbReference>
<name>A0A7S0H3C7_9EUKA</name>
<keyword evidence="5" id="KW-0496">Mitochondrion</keyword>
<sequence>MATYTVQRLSDIAMDRHLQIAGVVASRIAVVKKLKRVKSGLRKLAETTFKEEESLDDADIFYLPRNDILNGLIAGDLGLEDYDLRSLIDQAKKREDNVHYIDALNHVHIRLLNAFGQAVIMDCINADTDGKGTLKAEQISKIITPHLSTSLDQRELDRFQDVYAEDSMDKRINYEEFISNVVGESIAQLPKVEGRSNRSAYITKALESAVKGSEVIEGNILGQTTKIAQKAGDKVSGALKQTGAFKIGEMLIKEAKYFDEYTEKLLGSSVEERERRLEKKKRLSQEFDRDQYMAEMKAQAEAAKNPLEDEPEEANHEESSTEAKGVDDDTSPQEPKPEEGEAKAPAEVLEGDEKDLSTTAVMTIEEKKTVWEKRLDRWGEKMKSWKAYRELKKAKRKIETSDNKIIKSARDKIQEAKDLAEDASESWENSNHPLVWKARDIADSMFGETEQGYVKGEFLRIDSGFDEEEFLSEMQMYMIPVVVEAFMRGDLEFLRTISTGTAEAALHQAITQRRTLGHVYDSRILRVTHLDVSKFKLEHGTPQITIAFVCQHEHCVRNSAGDVVEGVEGGMQNVQYVWTLQRTFTNPIFDWEISEFAMVFTQLI</sequence>
<accession>A0A7S0H3C7</accession>
<evidence type="ECO:0000256" key="4">
    <source>
        <dbReference type="ARBA" id="ARBA00022946"/>
    </source>
</evidence>
<dbReference type="GO" id="GO:0030150">
    <property type="term" value="P:protein import into mitochondrial matrix"/>
    <property type="evidence" value="ECO:0007669"/>
    <property type="project" value="TreeGrafter"/>
</dbReference>
<evidence type="ECO:0000256" key="6">
    <source>
        <dbReference type="ARBA" id="ARBA00023136"/>
    </source>
</evidence>
<gene>
    <name evidence="9" type="ORF">LAMO00422_LOCUS12081</name>
</gene>
<dbReference type="SUPFAM" id="SSF47473">
    <property type="entry name" value="EF-hand"/>
    <property type="match status" value="1"/>
</dbReference>